<dbReference type="RefSeq" id="WP_146522204.1">
    <property type="nucleotide sequence ID" value="NZ_CP151726.1"/>
</dbReference>
<accession>A0A5C6AFD0</accession>
<sequence length="104" mass="12097">MKALLTLRSRLNKHLFHDAGESVNFRRWFDQDSETRWKKDSSMVTTTYWLGRCGSTMDGVWADRCEFVPVLVGVSDQTFDQHLQQFAGRQSCPLPVSPYRLQAR</sequence>
<comment type="caution">
    <text evidence="1">The sequence shown here is derived from an EMBL/GenBank/DDBJ whole genome shotgun (WGS) entry which is preliminary data.</text>
</comment>
<gene>
    <name evidence="1" type="ORF">Pla52n_51910</name>
</gene>
<protein>
    <submittedName>
        <fullName evidence="1">Uncharacterized protein</fullName>
    </submittedName>
</protein>
<evidence type="ECO:0000313" key="1">
    <source>
        <dbReference type="EMBL" id="TWT98674.1"/>
    </source>
</evidence>
<proteinExistence type="predicted"/>
<reference evidence="1 2" key="1">
    <citation type="submission" date="2019-02" db="EMBL/GenBank/DDBJ databases">
        <title>Deep-cultivation of Planctomycetes and their phenomic and genomic characterization uncovers novel biology.</title>
        <authorList>
            <person name="Wiegand S."/>
            <person name="Jogler M."/>
            <person name="Boedeker C."/>
            <person name="Pinto D."/>
            <person name="Vollmers J."/>
            <person name="Rivas-Marin E."/>
            <person name="Kohn T."/>
            <person name="Peeters S.H."/>
            <person name="Heuer A."/>
            <person name="Rast P."/>
            <person name="Oberbeckmann S."/>
            <person name="Bunk B."/>
            <person name="Jeske O."/>
            <person name="Meyerdierks A."/>
            <person name="Storesund J.E."/>
            <person name="Kallscheuer N."/>
            <person name="Luecker S."/>
            <person name="Lage O.M."/>
            <person name="Pohl T."/>
            <person name="Merkel B.J."/>
            <person name="Hornburger P."/>
            <person name="Mueller R.-W."/>
            <person name="Bruemmer F."/>
            <person name="Labrenz M."/>
            <person name="Spormann A.M."/>
            <person name="Op Den Camp H."/>
            <person name="Overmann J."/>
            <person name="Amann R."/>
            <person name="Jetten M.S.M."/>
            <person name="Mascher T."/>
            <person name="Medema M.H."/>
            <person name="Devos D.P."/>
            <person name="Kaster A.-K."/>
            <person name="Ovreas L."/>
            <person name="Rohde M."/>
            <person name="Galperin M.Y."/>
            <person name="Jogler C."/>
        </authorList>
    </citation>
    <scope>NUCLEOTIDE SEQUENCE [LARGE SCALE GENOMIC DNA]</scope>
    <source>
        <strain evidence="1 2">Pla52n</strain>
    </source>
</reference>
<dbReference type="EMBL" id="SJPN01000006">
    <property type="protein sequence ID" value="TWT98674.1"/>
    <property type="molecule type" value="Genomic_DNA"/>
</dbReference>
<organism evidence="1 2">
    <name type="scientific">Stieleria varia</name>
    <dbReference type="NCBI Taxonomy" id="2528005"/>
    <lineage>
        <taxon>Bacteria</taxon>
        <taxon>Pseudomonadati</taxon>
        <taxon>Planctomycetota</taxon>
        <taxon>Planctomycetia</taxon>
        <taxon>Pirellulales</taxon>
        <taxon>Pirellulaceae</taxon>
        <taxon>Stieleria</taxon>
    </lineage>
</organism>
<evidence type="ECO:0000313" key="2">
    <source>
        <dbReference type="Proteomes" id="UP000320176"/>
    </source>
</evidence>
<dbReference type="Proteomes" id="UP000320176">
    <property type="component" value="Unassembled WGS sequence"/>
</dbReference>
<keyword evidence="2" id="KW-1185">Reference proteome</keyword>
<name>A0A5C6AFD0_9BACT</name>
<dbReference type="AlphaFoldDB" id="A0A5C6AFD0"/>